<sequence length="85" mass="9545">MLKQIISYMYKSHDFSVKGIAKTLDISEEIVAQYKEKLELSGYIKKEGCSTTKCEKCGCGCSSKSLNPIVKWEFTDKGLALAKRD</sequence>
<dbReference type="Pfam" id="PF09012">
    <property type="entry name" value="FeoC"/>
    <property type="match status" value="1"/>
</dbReference>
<comment type="caution">
    <text evidence="2">The sequence shown here is derived from an EMBL/GenBank/DDBJ whole genome shotgun (WGS) entry which is preliminary data.</text>
</comment>
<protein>
    <submittedName>
        <fullName evidence="2">Transcriptional regulator</fullName>
    </submittedName>
</protein>
<dbReference type="Gene3D" id="1.10.10.10">
    <property type="entry name" value="Winged helix-like DNA-binding domain superfamily/Winged helix DNA-binding domain"/>
    <property type="match status" value="1"/>
</dbReference>
<dbReference type="InterPro" id="IPR036388">
    <property type="entry name" value="WH-like_DNA-bd_sf"/>
</dbReference>
<evidence type="ECO:0000259" key="1">
    <source>
        <dbReference type="Pfam" id="PF09012"/>
    </source>
</evidence>
<gene>
    <name evidence="2" type="ORF">J2Z53_000428</name>
</gene>
<dbReference type="EMBL" id="JAGGJZ010000001">
    <property type="protein sequence ID" value="MBP1888849.1"/>
    <property type="molecule type" value="Genomic_DNA"/>
</dbReference>
<evidence type="ECO:0000313" key="3">
    <source>
        <dbReference type="Proteomes" id="UP000783390"/>
    </source>
</evidence>
<evidence type="ECO:0000313" key="2">
    <source>
        <dbReference type="EMBL" id="MBP1888849.1"/>
    </source>
</evidence>
<dbReference type="Proteomes" id="UP000783390">
    <property type="component" value="Unassembled WGS sequence"/>
</dbReference>
<dbReference type="InterPro" id="IPR015102">
    <property type="entry name" value="Tscrpt_reg_HTH_FeoC"/>
</dbReference>
<dbReference type="RefSeq" id="WP_209795570.1">
    <property type="nucleotide sequence ID" value="NZ_JAGGJZ010000001.1"/>
</dbReference>
<name>A0ABS4EXX9_9CLOT</name>
<dbReference type="InterPro" id="IPR036390">
    <property type="entry name" value="WH_DNA-bd_sf"/>
</dbReference>
<proteinExistence type="predicted"/>
<feature type="domain" description="Transcriptional regulator HTH-type FeoC" evidence="1">
    <location>
        <begin position="1"/>
        <end position="60"/>
    </location>
</feature>
<accession>A0ABS4EXX9</accession>
<keyword evidence="3" id="KW-1185">Reference proteome</keyword>
<dbReference type="SUPFAM" id="SSF46785">
    <property type="entry name" value="Winged helix' DNA-binding domain"/>
    <property type="match status" value="1"/>
</dbReference>
<reference evidence="2 3" key="1">
    <citation type="submission" date="2021-03" db="EMBL/GenBank/DDBJ databases">
        <title>Genomic Encyclopedia of Type Strains, Phase IV (KMG-IV): sequencing the most valuable type-strain genomes for metagenomic binning, comparative biology and taxonomic classification.</title>
        <authorList>
            <person name="Goeker M."/>
        </authorList>
    </citation>
    <scope>NUCLEOTIDE SEQUENCE [LARGE SCALE GENOMIC DNA]</scope>
    <source>
        <strain evidence="2 3">DSM 3984</strain>
    </source>
</reference>
<organism evidence="2 3">
    <name type="scientific">Clostridium moniliforme</name>
    <dbReference type="NCBI Taxonomy" id="39489"/>
    <lineage>
        <taxon>Bacteria</taxon>
        <taxon>Bacillati</taxon>
        <taxon>Bacillota</taxon>
        <taxon>Clostridia</taxon>
        <taxon>Eubacteriales</taxon>
        <taxon>Clostridiaceae</taxon>
        <taxon>Clostridium</taxon>
    </lineage>
</organism>